<protein>
    <submittedName>
        <fullName evidence="2">Uncharacterized protein</fullName>
    </submittedName>
</protein>
<comment type="caution">
    <text evidence="2">The sequence shown here is derived from an EMBL/GenBank/DDBJ whole genome shotgun (WGS) entry which is preliminary data.</text>
</comment>
<feature type="transmembrane region" description="Helical" evidence="1">
    <location>
        <begin position="70"/>
        <end position="93"/>
    </location>
</feature>
<feature type="transmembrane region" description="Helical" evidence="1">
    <location>
        <begin position="152"/>
        <end position="174"/>
    </location>
</feature>
<keyword evidence="1" id="KW-0472">Membrane</keyword>
<name>A0AA42BUW6_9MICO</name>
<reference evidence="2" key="1">
    <citation type="submission" date="2022-08" db="EMBL/GenBank/DDBJ databases">
        <authorList>
            <person name="Deng Y."/>
            <person name="Han X.-F."/>
            <person name="Zhang Y.-Q."/>
        </authorList>
    </citation>
    <scope>NUCLEOTIDE SEQUENCE</scope>
    <source>
        <strain evidence="2">CPCC 203407</strain>
    </source>
</reference>
<organism evidence="2 3">
    <name type="scientific">Herbiconiux oxytropis</name>
    <dbReference type="NCBI Taxonomy" id="2970915"/>
    <lineage>
        <taxon>Bacteria</taxon>
        <taxon>Bacillati</taxon>
        <taxon>Actinomycetota</taxon>
        <taxon>Actinomycetes</taxon>
        <taxon>Micrococcales</taxon>
        <taxon>Microbacteriaceae</taxon>
        <taxon>Herbiconiux</taxon>
    </lineage>
</organism>
<gene>
    <name evidence="2" type="ORF">N1028_07775</name>
</gene>
<dbReference type="RefSeq" id="WP_259526371.1">
    <property type="nucleotide sequence ID" value="NZ_JANLCK010000003.1"/>
</dbReference>
<keyword evidence="3" id="KW-1185">Reference proteome</keyword>
<feature type="transmembrane region" description="Helical" evidence="1">
    <location>
        <begin position="124"/>
        <end position="143"/>
    </location>
</feature>
<dbReference type="Proteomes" id="UP001165587">
    <property type="component" value="Unassembled WGS sequence"/>
</dbReference>
<evidence type="ECO:0000313" key="3">
    <source>
        <dbReference type="Proteomes" id="UP001165587"/>
    </source>
</evidence>
<evidence type="ECO:0000313" key="2">
    <source>
        <dbReference type="EMBL" id="MCS5725794.1"/>
    </source>
</evidence>
<keyword evidence="1" id="KW-1133">Transmembrane helix</keyword>
<sequence length="180" mass="19002">MATEFLRDGVFLLAWFGLMTCVWLGWAQEDPPRRAQLWLGIGSGLGIVAAVGGGLLVWRTWSTPSGLEGQYAVFGIIVGIEVVAAGLACFVLWRRGRSKWFALAVGLVVALHFVPLGILLDDPALVVLGLVQAVLVIVAGRVAQNRRVAPSFAVGVTMGVTLLLSAAVAAARWVPEALSA</sequence>
<accession>A0AA42BUW6</accession>
<dbReference type="AlphaFoldDB" id="A0AA42BUW6"/>
<evidence type="ECO:0000256" key="1">
    <source>
        <dbReference type="SAM" id="Phobius"/>
    </source>
</evidence>
<keyword evidence="1" id="KW-0812">Transmembrane</keyword>
<dbReference type="EMBL" id="JANLCK010000003">
    <property type="protein sequence ID" value="MCS5725794.1"/>
    <property type="molecule type" value="Genomic_DNA"/>
</dbReference>
<proteinExistence type="predicted"/>
<feature type="transmembrane region" description="Helical" evidence="1">
    <location>
        <begin position="37"/>
        <end position="58"/>
    </location>
</feature>
<feature type="transmembrane region" description="Helical" evidence="1">
    <location>
        <begin position="6"/>
        <end position="25"/>
    </location>
</feature>
<feature type="transmembrane region" description="Helical" evidence="1">
    <location>
        <begin position="100"/>
        <end position="118"/>
    </location>
</feature>